<gene>
    <name evidence="3" type="ORF">ND528_07020</name>
</gene>
<organism evidence="3 4">
    <name type="scientific">Pseudomonas mercuritolerans</name>
    <dbReference type="NCBI Taxonomy" id="2951809"/>
    <lineage>
        <taxon>Bacteria</taxon>
        <taxon>Pseudomonadati</taxon>
        <taxon>Pseudomonadota</taxon>
        <taxon>Gammaproteobacteria</taxon>
        <taxon>Pseudomonadales</taxon>
        <taxon>Pseudomonadaceae</taxon>
        <taxon>Pseudomonas</taxon>
    </lineage>
</organism>
<reference evidence="3" key="1">
    <citation type="submission" date="2022-06" db="EMBL/GenBank/DDBJ databases">
        <title>De novo draft assembly of the Pseudomonas mercurotoleraris sp. nov., isolated from the plants rhizosphere.</title>
        <authorList>
            <person name="Robas M."/>
            <person name="Gonzalez D."/>
            <person name="Fernandez V.M."/>
            <person name="Luna L."/>
            <person name="Provanza A."/>
            <person name="Jimenez P.A."/>
        </authorList>
    </citation>
    <scope>NUCLEOTIDE SEQUENCE</scope>
    <source>
        <strain evidence="3">SAICEUPSM</strain>
    </source>
</reference>
<evidence type="ECO:0000259" key="2">
    <source>
        <dbReference type="Pfam" id="PF07007"/>
    </source>
</evidence>
<name>A0ABT2XRN1_9PSED</name>
<accession>A0ABT2XRN1</accession>
<protein>
    <submittedName>
        <fullName evidence="3">DUF1311 domain-containing protein</fullName>
    </submittedName>
</protein>
<dbReference type="Proteomes" id="UP001063475">
    <property type="component" value="Unassembled WGS sequence"/>
</dbReference>
<feature type="domain" description="Lysozyme inhibitor LprI-like N-terminal" evidence="2">
    <location>
        <begin position="36"/>
        <end position="127"/>
    </location>
</feature>
<dbReference type="Pfam" id="PF07007">
    <property type="entry name" value="LprI"/>
    <property type="match status" value="1"/>
</dbReference>
<feature type="chain" id="PRO_5045524675" evidence="1">
    <location>
        <begin position="23"/>
        <end position="253"/>
    </location>
</feature>
<dbReference type="Gene3D" id="1.20.1270.180">
    <property type="match status" value="1"/>
</dbReference>
<dbReference type="EMBL" id="JAMSHA010000002">
    <property type="protein sequence ID" value="MCV2221318.1"/>
    <property type="molecule type" value="Genomic_DNA"/>
</dbReference>
<comment type="caution">
    <text evidence="3">The sequence shown here is derived from an EMBL/GenBank/DDBJ whole genome shotgun (WGS) entry which is preliminary data.</text>
</comment>
<evidence type="ECO:0000256" key="1">
    <source>
        <dbReference type="SAM" id="SignalP"/>
    </source>
</evidence>
<keyword evidence="1" id="KW-0732">Signal</keyword>
<sequence>MNRFARFIVLALGLMFTSIALAEDTCKVITVSWQYLECVEADRKAADAKLNASYKKLIARFASQREEDPAQAEAFIAIAKDSQRAWLKLRDTTCLLEATEVQPGSQAQSLMISLCVARISLERAGYLEAIASDRPSDVINISQVSESASRRFGDVVARYVSTFGNPCLTVQTLAPDGNWRVLSSRQFCTFDGKRFWSDYADAGFEDHAFAEDGLHVTLSLTELRAPGEKRLACVIPIQNAQIQELKCGAPESS</sequence>
<keyword evidence="4" id="KW-1185">Reference proteome</keyword>
<dbReference type="RefSeq" id="WP_130911204.1">
    <property type="nucleotide sequence ID" value="NZ_JAMSHA010000002.1"/>
</dbReference>
<proteinExistence type="predicted"/>
<evidence type="ECO:0000313" key="3">
    <source>
        <dbReference type="EMBL" id="MCV2221318.1"/>
    </source>
</evidence>
<evidence type="ECO:0000313" key="4">
    <source>
        <dbReference type="Proteomes" id="UP001063475"/>
    </source>
</evidence>
<dbReference type="InterPro" id="IPR009739">
    <property type="entry name" value="LprI-like_N"/>
</dbReference>
<feature type="signal peptide" evidence="1">
    <location>
        <begin position="1"/>
        <end position="22"/>
    </location>
</feature>